<keyword evidence="1" id="KW-0472">Membrane</keyword>
<dbReference type="eggNOG" id="COG5278">
    <property type="taxonomic scope" value="Bacteria"/>
</dbReference>
<gene>
    <name evidence="2" type="ordered locus">RER_14760</name>
</gene>
<evidence type="ECO:0000256" key="1">
    <source>
        <dbReference type="SAM" id="Phobius"/>
    </source>
</evidence>
<dbReference type="AlphaFoldDB" id="C0ZUD9"/>
<dbReference type="Proteomes" id="UP000002204">
    <property type="component" value="Chromosome"/>
</dbReference>
<evidence type="ECO:0000313" key="2">
    <source>
        <dbReference type="EMBL" id="BAH32184.1"/>
    </source>
</evidence>
<keyword evidence="1" id="KW-1133">Transmembrane helix</keyword>
<reference evidence="2 3" key="2">
    <citation type="journal article" date="2006" name="Environ. Microbiol.">
        <title>Sequence analysis of three plasmids harboured in Rhodococcus erythropolis strain PR4.</title>
        <authorList>
            <person name="Sekine M."/>
            <person name="Tanikawa S."/>
            <person name="Omata S."/>
            <person name="Saito M."/>
            <person name="Fujisawa T."/>
            <person name="Tsukatani N."/>
            <person name="Tajima T."/>
            <person name="Sekigawa T."/>
            <person name="Kosugi H."/>
            <person name="Matsuo Y."/>
            <person name="Nishiko R."/>
            <person name="Imamura K."/>
            <person name="Ito M."/>
            <person name="Narita H."/>
            <person name="Tago S."/>
            <person name="Fujita N."/>
            <person name="Harayama S."/>
        </authorList>
    </citation>
    <scope>NUCLEOTIDE SEQUENCE [LARGE SCALE GENOMIC DNA]</scope>
    <source>
        <strain evidence="3">PR4 / NBRC 100887</strain>
    </source>
</reference>
<protein>
    <submittedName>
        <fullName evidence="2">Conserved hypothetical membrane protein</fullName>
    </submittedName>
</protein>
<dbReference type="KEGG" id="rer:RER_14760"/>
<keyword evidence="1" id="KW-0812">Transmembrane</keyword>
<proteinExistence type="predicted"/>
<feature type="transmembrane region" description="Helical" evidence="1">
    <location>
        <begin position="50"/>
        <end position="72"/>
    </location>
</feature>
<organism evidence="2 3">
    <name type="scientific">Rhodococcus erythropolis (strain PR4 / NBRC 100887)</name>
    <dbReference type="NCBI Taxonomy" id="234621"/>
    <lineage>
        <taxon>Bacteria</taxon>
        <taxon>Bacillati</taxon>
        <taxon>Actinomycetota</taxon>
        <taxon>Actinomycetes</taxon>
        <taxon>Mycobacteriales</taxon>
        <taxon>Nocardiaceae</taxon>
        <taxon>Rhodococcus</taxon>
        <taxon>Rhodococcus erythropolis group</taxon>
    </lineage>
</organism>
<sequence>MRCSMVDRVVPSIEPRSLPPAEGTSVSAEDERALLRRELQAFMSSTPGRLTVVGVILIAITLIAGLLATAAIENRQANLDLLLVETEPLANSAQNLYSALSLADAAAATAFISGGLEPAEVRDRYTQSIGEASAEIVQASAGLDSTDLAGHSALTTISTDLSVYTGLVETARANNRVGNPVGAAYLSEASQLMQTSLLPMAQQLHASQETLVSQVQRDFETPPWWPIVAFVLVLCALVATQVYFSRKSRRRFNLGLILASLAVAAALLWLLTVGLVSALATGRALDAGAEPLHELTEARIMAQQARTVETLTLARRDSTAEDNVTFTRKVDALRDILEGLRSDERARVNNEVLTAALDSREQWVAAHTRMYDRLATGDFTSAAAITIGSGEQDSAAEYGKLDHELWQGIVDSRTNLRSDVSYASRVLAASAPGMTVLAVLGVAGIFIGFWPRLREYQ</sequence>
<accession>C0ZUD9</accession>
<feature type="transmembrane region" description="Helical" evidence="1">
    <location>
        <begin position="426"/>
        <end position="450"/>
    </location>
</feature>
<dbReference type="EMBL" id="AP008957">
    <property type="protein sequence ID" value="BAH32184.1"/>
    <property type="molecule type" value="Genomic_DNA"/>
</dbReference>
<dbReference type="HOGENOM" id="CLU_038241_1_0_11"/>
<feature type="transmembrane region" description="Helical" evidence="1">
    <location>
        <begin position="256"/>
        <end position="280"/>
    </location>
</feature>
<feature type="transmembrane region" description="Helical" evidence="1">
    <location>
        <begin position="224"/>
        <end position="244"/>
    </location>
</feature>
<name>C0ZUD9_RHOE4</name>
<reference evidence="3" key="1">
    <citation type="submission" date="2005-03" db="EMBL/GenBank/DDBJ databases">
        <title>Comparison of the complete genome sequences of Rhodococcus erythropolis PR4 and Rhodococcus opacus B4.</title>
        <authorList>
            <person name="Takarada H."/>
            <person name="Sekine M."/>
            <person name="Hosoyama A."/>
            <person name="Yamada R."/>
            <person name="Fujisawa T."/>
            <person name="Omata S."/>
            <person name="Shimizu A."/>
            <person name="Tsukatani N."/>
            <person name="Tanikawa S."/>
            <person name="Fujita N."/>
            <person name="Harayama S."/>
        </authorList>
    </citation>
    <scope>NUCLEOTIDE SEQUENCE [LARGE SCALE GENOMIC DNA]</scope>
    <source>
        <strain evidence="3">PR4 / NBRC 100887</strain>
    </source>
</reference>
<evidence type="ECO:0000313" key="3">
    <source>
        <dbReference type="Proteomes" id="UP000002204"/>
    </source>
</evidence>